<keyword evidence="9" id="KW-0472">Membrane</keyword>
<evidence type="ECO:0000259" key="10">
    <source>
        <dbReference type="PROSITE" id="PS50071"/>
    </source>
</evidence>
<protein>
    <submittedName>
        <fullName evidence="13">Homeobox domain-containing protein</fullName>
    </submittedName>
</protein>
<dbReference type="GO" id="GO:0000981">
    <property type="term" value="F:DNA-binding transcription factor activity, RNA polymerase II-specific"/>
    <property type="evidence" value="ECO:0007669"/>
    <property type="project" value="InterPro"/>
</dbReference>
<evidence type="ECO:0000256" key="9">
    <source>
        <dbReference type="SAM" id="Phobius"/>
    </source>
</evidence>
<evidence type="ECO:0000313" key="12">
    <source>
        <dbReference type="Proteomes" id="UP000887560"/>
    </source>
</evidence>
<dbReference type="PANTHER" id="PTHR24340">
    <property type="entry name" value="HOMEOBOX PROTEIN NKX"/>
    <property type="match status" value="1"/>
</dbReference>
<proteinExistence type="predicted"/>
<feature type="compositionally biased region" description="Low complexity" evidence="8">
    <location>
        <begin position="1"/>
        <end position="19"/>
    </location>
</feature>
<evidence type="ECO:0000256" key="4">
    <source>
        <dbReference type="ARBA" id="ARBA00023155"/>
    </source>
</evidence>
<keyword evidence="3 6" id="KW-0238">DNA-binding</keyword>
<accession>A0A915PFB2</accession>
<dbReference type="InterPro" id="IPR002083">
    <property type="entry name" value="MATH/TRAF_dom"/>
</dbReference>
<dbReference type="PROSITE" id="PS00027">
    <property type="entry name" value="HOMEOBOX_1"/>
    <property type="match status" value="1"/>
</dbReference>
<keyword evidence="9" id="KW-0812">Transmembrane</keyword>
<dbReference type="InterPro" id="IPR017970">
    <property type="entry name" value="Homeobox_CS"/>
</dbReference>
<dbReference type="AlphaFoldDB" id="A0A915PFB2"/>
<organism evidence="12 13">
    <name type="scientific">Meloidogyne floridensis</name>
    <dbReference type="NCBI Taxonomy" id="298350"/>
    <lineage>
        <taxon>Eukaryota</taxon>
        <taxon>Metazoa</taxon>
        <taxon>Ecdysozoa</taxon>
        <taxon>Nematoda</taxon>
        <taxon>Chromadorea</taxon>
        <taxon>Rhabditida</taxon>
        <taxon>Tylenchina</taxon>
        <taxon>Tylenchomorpha</taxon>
        <taxon>Tylenchoidea</taxon>
        <taxon>Meloidogynidae</taxon>
        <taxon>Meloidogyninae</taxon>
        <taxon>Meloidogyne</taxon>
    </lineage>
</organism>
<keyword evidence="2" id="KW-0217">Developmental protein</keyword>
<feature type="DNA-binding region" description="Homeobox" evidence="6">
    <location>
        <begin position="268"/>
        <end position="310"/>
    </location>
</feature>
<dbReference type="Gene3D" id="1.10.10.60">
    <property type="entry name" value="Homeodomain-like"/>
    <property type="match status" value="1"/>
</dbReference>
<dbReference type="InterPro" id="IPR050394">
    <property type="entry name" value="Homeobox_NK-like"/>
</dbReference>
<feature type="region of interest" description="Disordered" evidence="8">
    <location>
        <begin position="1"/>
        <end position="24"/>
    </location>
</feature>
<reference evidence="13" key="1">
    <citation type="submission" date="2022-11" db="UniProtKB">
        <authorList>
            <consortium name="WormBaseParasite"/>
        </authorList>
    </citation>
    <scope>IDENTIFICATION</scope>
</reference>
<evidence type="ECO:0000256" key="6">
    <source>
        <dbReference type="PROSITE-ProRule" id="PRU00108"/>
    </source>
</evidence>
<dbReference type="GO" id="GO:0005634">
    <property type="term" value="C:nucleus"/>
    <property type="evidence" value="ECO:0007669"/>
    <property type="project" value="UniProtKB-SubCell"/>
</dbReference>
<dbReference type="InterPro" id="IPR008974">
    <property type="entry name" value="TRAF-like"/>
</dbReference>
<dbReference type="Proteomes" id="UP000887560">
    <property type="component" value="Unplaced"/>
</dbReference>
<dbReference type="CDD" id="cd00086">
    <property type="entry name" value="homeodomain"/>
    <property type="match status" value="1"/>
</dbReference>
<dbReference type="GO" id="GO:0030154">
    <property type="term" value="P:cell differentiation"/>
    <property type="evidence" value="ECO:0007669"/>
    <property type="project" value="TreeGrafter"/>
</dbReference>
<evidence type="ECO:0000256" key="5">
    <source>
        <dbReference type="ARBA" id="ARBA00023242"/>
    </source>
</evidence>
<keyword evidence="4 6" id="KW-0371">Homeobox</keyword>
<feature type="transmembrane region" description="Helical" evidence="9">
    <location>
        <begin position="39"/>
        <end position="57"/>
    </location>
</feature>
<keyword evidence="5 6" id="KW-0539">Nucleus</keyword>
<evidence type="ECO:0000256" key="8">
    <source>
        <dbReference type="SAM" id="MobiDB-lite"/>
    </source>
</evidence>
<feature type="domain" description="Homeobox" evidence="10">
    <location>
        <begin position="266"/>
        <end position="309"/>
    </location>
</feature>
<feature type="domain" description="MATH" evidence="11">
    <location>
        <begin position="79"/>
        <end position="201"/>
    </location>
</feature>
<dbReference type="PROSITE" id="PS50071">
    <property type="entry name" value="HOMEOBOX_2"/>
    <property type="match status" value="1"/>
</dbReference>
<dbReference type="Gene3D" id="2.60.210.10">
    <property type="entry name" value="Apoptosis, Tumor Necrosis Factor Receptor Associated Protein 2, Chain A"/>
    <property type="match status" value="1"/>
</dbReference>
<dbReference type="PROSITE" id="PS50144">
    <property type="entry name" value="MATH"/>
    <property type="match status" value="1"/>
</dbReference>
<dbReference type="GO" id="GO:0000978">
    <property type="term" value="F:RNA polymerase II cis-regulatory region sequence-specific DNA binding"/>
    <property type="evidence" value="ECO:0007669"/>
    <property type="project" value="TreeGrafter"/>
</dbReference>
<evidence type="ECO:0000313" key="13">
    <source>
        <dbReference type="WBParaSite" id="scf7180000424678.g13730"/>
    </source>
</evidence>
<dbReference type="InterPro" id="IPR001356">
    <property type="entry name" value="HD"/>
</dbReference>
<keyword evidence="12" id="KW-1185">Reference proteome</keyword>
<comment type="subcellular location">
    <subcellularLocation>
        <location evidence="1 6 7">Nucleus</location>
    </subcellularLocation>
</comment>
<dbReference type="WBParaSite" id="scf7180000424678.g13730">
    <property type="protein sequence ID" value="scf7180000424678.g13730"/>
    <property type="gene ID" value="scf7180000424678.g13730"/>
</dbReference>
<dbReference type="SUPFAM" id="SSF46689">
    <property type="entry name" value="Homeodomain-like"/>
    <property type="match status" value="1"/>
</dbReference>
<name>A0A915PFB2_9BILA</name>
<dbReference type="PANTHER" id="PTHR24340:SF41">
    <property type="entry name" value="MUSCLE-SPECIFIC HOMEOBOX PROTEIN TINMAN-RELATED"/>
    <property type="match status" value="1"/>
</dbReference>
<sequence>MVVTQIKPTTQTTSPSSKNSTEENIISPPEHLFSDYIEIVYLGSVILTGLTLNFCVLKRLLIEKKMTERGGRPKVESFKCEIKWKLYDFYKHETFMENGQFLTSKQFYNAKLPSIKWELRIYPNNNPEDPRSLISLFQVGLENSDDSLKAQFYIYTLDNKGEKVFSCFGNTFSFKNQLESDKYEIRRRTMPDSPLIIFCDVEFVPYKIKLENEFVDYSTPKSSFVEIFKQGILTDCVFETNAANFSDRCKYAELYCLPKLEKKKILEQKFCEQKYISSNQRDDMAVKTGLTSLQVNSWFQQRRAKWRKVHAEFNFH</sequence>
<evidence type="ECO:0000256" key="2">
    <source>
        <dbReference type="ARBA" id="ARBA00022473"/>
    </source>
</evidence>
<dbReference type="SMART" id="SM00389">
    <property type="entry name" value="HOX"/>
    <property type="match status" value="1"/>
</dbReference>
<evidence type="ECO:0000256" key="7">
    <source>
        <dbReference type="RuleBase" id="RU000682"/>
    </source>
</evidence>
<dbReference type="InterPro" id="IPR009057">
    <property type="entry name" value="Homeodomain-like_sf"/>
</dbReference>
<dbReference type="Pfam" id="PF00046">
    <property type="entry name" value="Homeodomain"/>
    <property type="match status" value="1"/>
</dbReference>
<evidence type="ECO:0000256" key="3">
    <source>
        <dbReference type="ARBA" id="ARBA00023125"/>
    </source>
</evidence>
<dbReference type="SUPFAM" id="SSF49599">
    <property type="entry name" value="TRAF domain-like"/>
    <property type="match status" value="1"/>
</dbReference>
<evidence type="ECO:0000259" key="11">
    <source>
        <dbReference type="PROSITE" id="PS50144"/>
    </source>
</evidence>
<keyword evidence="9" id="KW-1133">Transmembrane helix</keyword>
<evidence type="ECO:0000256" key="1">
    <source>
        <dbReference type="ARBA" id="ARBA00004123"/>
    </source>
</evidence>